<dbReference type="EMBL" id="SPMZ01000042">
    <property type="protein sequence ID" value="NMQ20259.1"/>
    <property type="molecule type" value="Genomic_DNA"/>
</dbReference>
<evidence type="ECO:0000256" key="2">
    <source>
        <dbReference type="ARBA" id="ARBA00022448"/>
    </source>
</evidence>
<organism evidence="14 15">
    <name type="scientific">Candidatus Competibacter phosphatis</name>
    <dbReference type="NCBI Taxonomy" id="221280"/>
    <lineage>
        <taxon>Bacteria</taxon>
        <taxon>Pseudomonadati</taxon>
        <taxon>Pseudomonadota</taxon>
        <taxon>Gammaproteobacteria</taxon>
        <taxon>Candidatus Competibacteraceae</taxon>
        <taxon>Candidatus Competibacter</taxon>
    </lineage>
</organism>
<evidence type="ECO:0000256" key="3">
    <source>
        <dbReference type="ARBA" id="ARBA00022452"/>
    </source>
</evidence>
<evidence type="ECO:0000256" key="1">
    <source>
        <dbReference type="ARBA" id="ARBA00004571"/>
    </source>
</evidence>
<keyword evidence="3 10" id="KW-1134">Transmembrane beta strand</keyword>
<dbReference type="PANTHER" id="PTHR30069:SF53">
    <property type="entry name" value="COLICIN I RECEPTOR-RELATED"/>
    <property type="match status" value="1"/>
</dbReference>
<dbReference type="Gene3D" id="2.40.170.20">
    <property type="entry name" value="TonB-dependent receptor, beta-barrel domain"/>
    <property type="match status" value="1"/>
</dbReference>
<sequence length="675" mass="74907">MPISLYFRPGLARWRSRVFQRTANRHGRFITMTLRERVRLMHHHDNHSSRITRRRLVPPAATFTLLAATSAMAQQELPEMVVTATRVPIPAEQSGSAITVITGEELEQRQIRVVADALRDVPGVTVSRSGGAGGITQVYLRGAESNQTLVLIDGVEVNNPDGGAFDFNSLLDVAVERIEVLRGPQSVLWGNSAIGGVINIVTRRAEQPVQASARLEGGSFSTWQTSASLGASDDHYDALLSGSWLNTDGWSSGSAWRGNSEDDGLRIGTALFKGSVRPHDNMELSLIDRYTDSRNDFDAFLGGDIRPVVDSDERADNRQNLLRLQGKFSLLGGAWEHLLGVGRYDLDGKTTDAGVETFDGKSHSNQIDYQSNYFFTTPNAEHTLTFLVKDKEDEADSTYFASNSIRNTGVGLHYSLGLSEQLFLTAGFRRDFNDRFDDANTYRLTAAYLWPDIGGRLHASYGTAVKNPTLTELFGYSGDFQGNPDLQPETSRGYDFGWEQALFDQRLRLDLTVFDNRIDNIIIGAGRSVVNLPGESTSRGVELSASANLTADLSATLAYTYTDTEDPQGQELPRRPRNQASLNLNYRAFDNRADFNLAVRYSGSATDLAYDSETFASFPVMLDSFTVVNLAARYRVDDHWQVFGRVDNLFNEQYEEVFGYAGVERGIYVGARYQF</sequence>
<keyword evidence="2 10" id="KW-0813">Transport</keyword>
<dbReference type="CDD" id="cd01347">
    <property type="entry name" value="ligand_gated_channel"/>
    <property type="match status" value="1"/>
</dbReference>
<evidence type="ECO:0000256" key="7">
    <source>
        <dbReference type="ARBA" id="ARBA00023077"/>
    </source>
</evidence>
<keyword evidence="5" id="KW-0732">Signal</keyword>
<name>A0ABX1TNK7_9GAMM</name>
<evidence type="ECO:0000313" key="14">
    <source>
        <dbReference type="EMBL" id="NMQ20259.1"/>
    </source>
</evidence>
<keyword evidence="4 10" id="KW-0812">Transmembrane</keyword>
<evidence type="ECO:0000256" key="11">
    <source>
        <dbReference type="RuleBase" id="RU003357"/>
    </source>
</evidence>
<comment type="caution">
    <text evidence="14">The sequence shown here is derived from an EMBL/GenBank/DDBJ whole genome shotgun (WGS) entry which is preliminary data.</text>
</comment>
<evidence type="ECO:0000256" key="10">
    <source>
        <dbReference type="PROSITE-ProRule" id="PRU01360"/>
    </source>
</evidence>
<evidence type="ECO:0000256" key="8">
    <source>
        <dbReference type="ARBA" id="ARBA00023136"/>
    </source>
</evidence>
<dbReference type="InterPro" id="IPR012910">
    <property type="entry name" value="Plug_dom"/>
</dbReference>
<evidence type="ECO:0000313" key="15">
    <source>
        <dbReference type="Proteomes" id="UP000760480"/>
    </source>
</evidence>
<proteinExistence type="inferred from homology"/>
<keyword evidence="14" id="KW-0675">Receptor</keyword>
<keyword evidence="15" id="KW-1185">Reference proteome</keyword>
<evidence type="ECO:0000256" key="4">
    <source>
        <dbReference type="ARBA" id="ARBA00022692"/>
    </source>
</evidence>
<reference evidence="14 15" key="1">
    <citation type="submission" date="2019-03" db="EMBL/GenBank/DDBJ databases">
        <title>Metabolic reconstructions from genomes of highly enriched 'Candidatus Accumulibacter' and 'Candidatus Competibacter' bioreactor populations.</title>
        <authorList>
            <person name="Annavajhala M.K."/>
            <person name="Welles L."/>
            <person name="Abbas B."/>
            <person name="Sorokin D."/>
            <person name="Park H."/>
            <person name="Van Loosdrecht M."/>
            <person name="Chandran K."/>
        </authorList>
    </citation>
    <scope>NUCLEOTIDE SEQUENCE [LARGE SCALE GENOMIC DNA]</scope>
    <source>
        <strain evidence="14 15">SBR_G</strain>
    </source>
</reference>
<keyword evidence="8 10" id="KW-0472">Membrane</keyword>
<protein>
    <submittedName>
        <fullName evidence="14">TonB-dependent receptor</fullName>
    </submittedName>
</protein>
<comment type="similarity">
    <text evidence="10 11">Belongs to the TonB-dependent receptor family.</text>
</comment>
<feature type="domain" description="TonB-dependent receptor-like beta-barrel" evidence="12">
    <location>
        <begin position="217"/>
        <end position="649"/>
    </location>
</feature>
<dbReference type="PROSITE" id="PS52016">
    <property type="entry name" value="TONB_DEPENDENT_REC_3"/>
    <property type="match status" value="1"/>
</dbReference>
<keyword evidence="9 10" id="KW-0998">Cell outer membrane</keyword>
<dbReference type="InterPro" id="IPR036942">
    <property type="entry name" value="Beta-barrel_TonB_sf"/>
</dbReference>
<keyword evidence="6" id="KW-0406">Ion transport</keyword>
<dbReference type="InterPro" id="IPR037066">
    <property type="entry name" value="Plug_dom_sf"/>
</dbReference>
<dbReference type="Pfam" id="PF07715">
    <property type="entry name" value="Plug"/>
    <property type="match status" value="1"/>
</dbReference>
<dbReference type="PANTHER" id="PTHR30069">
    <property type="entry name" value="TONB-DEPENDENT OUTER MEMBRANE RECEPTOR"/>
    <property type="match status" value="1"/>
</dbReference>
<keyword evidence="7 11" id="KW-0798">TonB box</keyword>
<evidence type="ECO:0000256" key="5">
    <source>
        <dbReference type="ARBA" id="ARBA00022729"/>
    </source>
</evidence>
<evidence type="ECO:0000256" key="9">
    <source>
        <dbReference type="ARBA" id="ARBA00023237"/>
    </source>
</evidence>
<dbReference type="Pfam" id="PF00593">
    <property type="entry name" value="TonB_dep_Rec_b-barrel"/>
    <property type="match status" value="1"/>
</dbReference>
<gene>
    <name evidence="14" type="ORF">E4P82_14270</name>
</gene>
<feature type="domain" description="TonB-dependent receptor plug" evidence="13">
    <location>
        <begin position="92"/>
        <end position="197"/>
    </location>
</feature>
<evidence type="ECO:0000256" key="6">
    <source>
        <dbReference type="ARBA" id="ARBA00023065"/>
    </source>
</evidence>
<evidence type="ECO:0000259" key="13">
    <source>
        <dbReference type="Pfam" id="PF07715"/>
    </source>
</evidence>
<dbReference type="SUPFAM" id="SSF56935">
    <property type="entry name" value="Porins"/>
    <property type="match status" value="1"/>
</dbReference>
<dbReference type="Proteomes" id="UP000760480">
    <property type="component" value="Unassembled WGS sequence"/>
</dbReference>
<accession>A0ABX1TNK7</accession>
<dbReference type="Gene3D" id="2.170.130.10">
    <property type="entry name" value="TonB-dependent receptor, plug domain"/>
    <property type="match status" value="1"/>
</dbReference>
<evidence type="ECO:0000259" key="12">
    <source>
        <dbReference type="Pfam" id="PF00593"/>
    </source>
</evidence>
<comment type="subcellular location">
    <subcellularLocation>
        <location evidence="1 10">Cell outer membrane</location>
        <topology evidence="1 10">Multi-pass membrane protein</topology>
    </subcellularLocation>
</comment>
<dbReference type="InterPro" id="IPR000531">
    <property type="entry name" value="Beta-barrel_TonB"/>
</dbReference>
<dbReference type="InterPro" id="IPR039426">
    <property type="entry name" value="TonB-dep_rcpt-like"/>
</dbReference>